<proteinExistence type="predicted"/>
<keyword evidence="2" id="KW-1185">Reference proteome</keyword>
<gene>
    <name evidence="1" type="ORF">LTR25_001767</name>
</gene>
<evidence type="ECO:0000313" key="2">
    <source>
        <dbReference type="Proteomes" id="UP001345827"/>
    </source>
</evidence>
<dbReference type="Pfam" id="PF01812">
    <property type="entry name" value="5-FTHF_cyc-lig"/>
    <property type="match status" value="1"/>
</dbReference>
<dbReference type="GO" id="GO:0005737">
    <property type="term" value="C:cytoplasm"/>
    <property type="evidence" value="ECO:0007669"/>
    <property type="project" value="TreeGrafter"/>
</dbReference>
<dbReference type="Gene3D" id="3.40.50.10420">
    <property type="entry name" value="NagB/RpiA/CoA transferase-like"/>
    <property type="match status" value="1"/>
</dbReference>
<organism evidence="1 2">
    <name type="scientific">Vermiconidia calcicola</name>
    <dbReference type="NCBI Taxonomy" id="1690605"/>
    <lineage>
        <taxon>Eukaryota</taxon>
        <taxon>Fungi</taxon>
        <taxon>Dikarya</taxon>
        <taxon>Ascomycota</taxon>
        <taxon>Pezizomycotina</taxon>
        <taxon>Dothideomycetes</taxon>
        <taxon>Dothideomycetidae</taxon>
        <taxon>Mycosphaerellales</taxon>
        <taxon>Extremaceae</taxon>
        <taxon>Vermiconidia</taxon>
    </lineage>
</organism>
<evidence type="ECO:0000313" key="1">
    <source>
        <dbReference type="EMBL" id="KAK5544152.1"/>
    </source>
</evidence>
<dbReference type="InterPro" id="IPR002698">
    <property type="entry name" value="FTHF_cligase"/>
</dbReference>
<dbReference type="EMBL" id="JAXLQG010000002">
    <property type="protein sequence ID" value="KAK5544152.1"/>
    <property type="molecule type" value="Genomic_DNA"/>
</dbReference>
<accession>A0AAV9QLS8</accession>
<dbReference type="AlphaFoldDB" id="A0AAV9QLS8"/>
<name>A0AAV9QLS8_9PEZI</name>
<sequence>MAAEHKDQIRHVVWPRLREVGIPDSRFHYDFSSFIADFQGSDRATNRLCTLPCYVNAKVVFITPDNCLEKLRYQALCDGKKVLVTTYAIRRGFWLLDPAVIRTPEQRQMASLLDAMERPGLGKHITLAEMQATGLKVDLMVTGTGAINRAGIRFGKGHGFFDLEWAMLTSINVVETHAVPCIAVVHDCQVLDEELHPEVFDTVCDFIVTPSMIMKAADAEPGQGAVQKPSCGILWDKLQPGMLEDIPPLQELRRLITRTDSEKAS</sequence>
<dbReference type="PANTHER" id="PTHR13017">
    <property type="entry name" value="5-FORMYLTETRAHYDROFOLATE CYCLO-LIGASE-RELATED"/>
    <property type="match status" value="1"/>
</dbReference>
<reference evidence="1 2" key="1">
    <citation type="submission" date="2023-06" db="EMBL/GenBank/DDBJ databases">
        <title>Black Yeasts Isolated from many extreme environments.</title>
        <authorList>
            <person name="Coleine C."/>
            <person name="Stajich J.E."/>
            <person name="Selbmann L."/>
        </authorList>
    </citation>
    <scope>NUCLEOTIDE SEQUENCE [LARGE SCALE GENOMIC DNA]</scope>
    <source>
        <strain evidence="1 2">CCFEE 5887</strain>
    </source>
</reference>
<dbReference type="InterPro" id="IPR037171">
    <property type="entry name" value="NagB/RpiA_transferase-like"/>
</dbReference>
<dbReference type="Proteomes" id="UP001345827">
    <property type="component" value="Unassembled WGS sequence"/>
</dbReference>
<evidence type="ECO:0008006" key="3">
    <source>
        <dbReference type="Google" id="ProtNLM"/>
    </source>
</evidence>
<dbReference type="PANTHER" id="PTHR13017:SF0">
    <property type="entry name" value="METHENYLTETRAHYDROFOLATE SYNTHASE DOMAIN-CONTAINING PROTEIN"/>
    <property type="match status" value="1"/>
</dbReference>
<dbReference type="InterPro" id="IPR024185">
    <property type="entry name" value="FTHF_cligase-like_sf"/>
</dbReference>
<dbReference type="SUPFAM" id="SSF100950">
    <property type="entry name" value="NagB/RpiA/CoA transferase-like"/>
    <property type="match status" value="1"/>
</dbReference>
<protein>
    <recommendedName>
        <fullName evidence="3">5-formyltetrahydrofolate cyclo-ligase</fullName>
    </recommendedName>
</protein>
<comment type="caution">
    <text evidence="1">The sequence shown here is derived from an EMBL/GenBank/DDBJ whole genome shotgun (WGS) entry which is preliminary data.</text>
</comment>